<evidence type="ECO:0000313" key="2">
    <source>
        <dbReference type="Proteomes" id="UP000199541"/>
    </source>
</evidence>
<dbReference type="Proteomes" id="UP000199541">
    <property type="component" value="Unassembled WGS sequence"/>
</dbReference>
<dbReference type="PANTHER" id="PTHR43167">
    <property type="entry name" value="PUTATIVE (AFU_ORTHOLOGUE AFUA_6G01830)-RELATED"/>
    <property type="match status" value="1"/>
</dbReference>
<dbReference type="SUPFAM" id="SSF53335">
    <property type="entry name" value="S-adenosyl-L-methionine-dependent methyltransferases"/>
    <property type="match status" value="1"/>
</dbReference>
<accession>A0A1H2RZA1</accession>
<gene>
    <name evidence="1" type="ORF">SAMN05444006_102172</name>
</gene>
<dbReference type="InterPro" id="IPR029063">
    <property type="entry name" value="SAM-dependent_MTases_sf"/>
</dbReference>
<proteinExistence type="predicted"/>
<keyword evidence="2" id="KW-1185">Reference proteome</keyword>
<dbReference type="Pfam" id="PF13578">
    <property type="entry name" value="Methyltransf_24"/>
    <property type="match status" value="1"/>
</dbReference>
<dbReference type="CDD" id="cd02440">
    <property type="entry name" value="AdoMet_MTases"/>
    <property type="match status" value="1"/>
</dbReference>
<evidence type="ECO:0000313" key="1">
    <source>
        <dbReference type="EMBL" id="SDW24791.1"/>
    </source>
</evidence>
<reference evidence="1 2" key="1">
    <citation type="submission" date="2016-10" db="EMBL/GenBank/DDBJ databases">
        <authorList>
            <person name="Varghese N."/>
            <person name="Submissions S."/>
        </authorList>
    </citation>
    <scope>NUCLEOTIDE SEQUENCE [LARGE SCALE GENOMIC DNA]</scope>
    <source>
        <strain evidence="1 2">DSM 24802</strain>
    </source>
</reference>
<organism evidence="1 2">
    <name type="scientific">Allgaiera indica</name>
    <dbReference type="NCBI Taxonomy" id="765699"/>
    <lineage>
        <taxon>Bacteria</taxon>
        <taxon>Pseudomonadati</taxon>
        <taxon>Pseudomonadota</taxon>
        <taxon>Alphaproteobacteria</taxon>
        <taxon>Rhodobacterales</taxon>
        <taxon>Paracoccaceae</taxon>
        <taxon>Allgaiera</taxon>
    </lineage>
</organism>
<protein>
    <submittedName>
        <fullName evidence="1">Predicted O-methyltransferase YrrM</fullName>
    </submittedName>
</protein>
<name>A0A1H2RZA1_9RHOB</name>
<comment type="caution">
    <text evidence="1">The sequence shown here is derived from an EMBL/GenBank/DDBJ whole genome shotgun (WGS) entry which is preliminary data.</text>
</comment>
<dbReference type="EMBL" id="FNOB01000002">
    <property type="protein sequence ID" value="SDW24791.1"/>
    <property type="molecule type" value="Genomic_DNA"/>
</dbReference>
<dbReference type="PANTHER" id="PTHR43167:SF1">
    <property type="entry name" value="PUTATIVE (AFU_ORTHOLOGUE AFUA_6G01830)-RELATED"/>
    <property type="match status" value="1"/>
</dbReference>
<sequence>MTEGSGFSMSSGLEVGALLRALAASKPGGRLLELGTGTGLATAFLLDGMDAAARLVSIDTDASCQAIARKGLGDDARVRFECEDAAVFITGQEARSFDLVFADARPGKFSHLDETLDLIAPGGLYVVDDLRPHPSWPLDHHTKVVSLLASLQVRSDWATVYLDTGTGLMIAVRNGQA</sequence>
<dbReference type="RefSeq" id="WP_051645980.1">
    <property type="nucleotide sequence ID" value="NZ_BNAB01000002.1"/>
</dbReference>
<dbReference type="Gene3D" id="3.40.50.150">
    <property type="entry name" value="Vaccinia Virus protein VP39"/>
    <property type="match status" value="1"/>
</dbReference>